<dbReference type="GO" id="GO:0046556">
    <property type="term" value="F:alpha-L-arabinofuranosidase activity"/>
    <property type="evidence" value="ECO:0007669"/>
    <property type="project" value="TreeGrafter"/>
</dbReference>
<dbReference type="PANTHER" id="PTHR31776:SF0">
    <property type="entry name" value="ALPHA-L-ARABINOFURANOSIDASE 1"/>
    <property type="match status" value="1"/>
</dbReference>
<evidence type="ECO:0000259" key="1">
    <source>
        <dbReference type="Pfam" id="PF22848"/>
    </source>
</evidence>
<dbReference type="AlphaFoldDB" id="A0AAP0MUP3"/>
<dbReference type="Proteomes" id="UP001428341">
    <property type="component" value="Unassembled WGS sequence"/>
</dbReference>
<feature type="domain" description="Alpha-L-arabinofuranosidase 1 catalytic" evidence="1">
    <location>
        <begin position="95"/>
        <end position="143"/>
    </location>
</feature>
<keyword evidence="3" id="KW-1185">Reference proteome</keyword>
<sequence length="201" mass="22545">MAELPLIRCKNNGVRPAMMADTVTRWLPSGIENQCPDLLFPHIPEPHTLSPGSVQSEWAFLPPLTSATFGSSIGGPEENRLEALVMFGCIGQMMDLEALDGIEFARGDPNSTWGSTLTATGHPDPFDFRYVAIGNEDCGRKNYRGLHTTPQQPENMEYDYYVLRYMKDIIAYLSLLMNDVGRKTWEFYSVFAKNGNLSTRI</sequence>
<accession>A0AAP0MUP3</accession>
<dbReference type="InterPro" id="IPR017853">
    <property type="entry name" value="GH"/>
</dbReference>
<organism evidence="2 3">
    <name type="scientific">Citrus x changshan-huyou</name>
    <dbReference type="NCBI Taxonomy" id="2935761"/>
    <lineage>
        <taxon>Eukaryota</taxon>
        <taxon>Viridiplantae</taxon>
        <taxon>Streptophyta</taxon>
        <taxon>Embryophyta</taxon>
        <taxon>Tracheophyta</taxon>
        <taxon>Spermatophyta</taxon>
        <taxon>Magnoliopsida</taxon>
        <taxon>eudicotyledons</taxon>
        <taxon>Gunneridae</taxon>
        <taxon>Pentapetalae</taxon>
        <taxon>rosids</taxon>
        <taxon>malvids</taxon>
        <taxon>Sapindales</taxon>
        <taxon>Rutaceae</taxon>
        <taxon>Aurantioideae</taxon>
        <taxon>Citrus</taxon>
    </lineage>
</organism>
<dbReference type="InterPro" id="IPR055235">
    <property type="entry name" value="ASD1_cat"/>
</dbReference>
<comment type="caution">
    <text evidence="2">The sequence shown here is derived from an EMBL/GenBank/DDBJ whole genome shotgun (WGS) entry which is preliminary data.</text>
</comment>
<dbReference type="Gene3D" id="3.20.20.80">
    <property type="entry name" value="Glycosidases"/>
    <property type="match status" value="1"/>
</dbReference>
<reference evidence="2 3" key="1">
    <citation type="submission" date="2024-05" db="EMBL/GenBank/DDBJ databases">
        <title>Haplotype-resolved chromosome-level genome assembly of Huyou (Citrus changshanensis).</title>
        <authorList>
            <person name="Miao C."/>
            <person name="Chen W."/>
            <person name="Wu Y."/>
            <person name="Wang L."/>
            <person name="Zhao S."/>
            <person name="Grierson D."/>
            <person name="Xu C."/>
            <person name="Chen K."/>
        </authorList>
    </citation>
    <scope>NUCLEOTIDE SEQUENCE [LARGE SCALE GENOMIC DNA]</scope>
    <source>
        <strain evidence="2">01-14</strain>
        <tissue evidence="2">Leaf</tissue>
    </source>
</reference>
<dbReference type="EMBL" id="JBCGBO010000002">
    <property type="protein sequence ID" value="KAK9222290.1"/>
    <property type="molecule type" value="Genomic_DNA"/>
</dbReference>
<dbReference type="Pfam" id="PF22848">
    <property type="entry name" value="ASD1_dom"/>
    <property type="match status" value="1"/>
</dbReference>
<evidence type="ECO:0000313" key="2">
    <source>
        <dbReference type="EMBL" id="KAK9222290.1"/>
    </source>
</evidence>
<gene>
    <name evidence="2" type="ORF">WN944_010725</name>
</gene>
<name>A0AAP0MUP3_9ROSI</name>
<proteinExistence type="predicted"/>
<protein>
    <recommendedName>
        <fullName evidence="1">Alpha-L-arabinofuranosidase 1 catalytic domain-containing protein</fullName>
    </recommendedName>
</protein>
<dbReference type="PANTHER" id="PTHR31776">
    <property type="entry name" value="ALPHA-L-ARABINOFURANOSIDASE 1"/>
    <property type="match status" value="1"/>
</dbReference>
<evidence type="ECO:0000313" key="3">
    <source>
        <dbReference type="Proteomes" id="UP001428341"/>
    </source>
</evidence>
<dbReference type="InterPro" id="IPR051563">
    <property type="entry name" value="Glycosyl_Hydrolase_51"/>
</dbReference>
<dbReference type="SUPFAM" id="SSF51445">
    <property type="entry name" value="(Trans)glycosidases"/>
    <property type="match status" value="1"/>
</dbReference>